<name>A0A0D2VRB9_CAPO3</name>
<dbReference type="STRING" id="595528.A0A0D2VRB9"/>
<gene>
    <name evidence="10" type="ORF">CAOG_004190</name>
</gene>
<dbReference type="PANTHER" id="PTHR11280">
    <property type="entry name" value="GLUCOSAMINE-6-PHOSPHATE ISOMERASE"/>
    <property type="match status" value="1"/>
</dbReference>
<evidence type="ECO:0000313" key="10">
    <source>
        <dbReference type="EMBL" id="KJE93397.1"/>
    </source>
</evidence>
<dbReference type="GO" id="GO:0019262">
    <property type="term" value="P:N-acetylneuraminate catabolic process"/>
    <property type="evidence" value="ECO:0007669"/>
    <property type="project" value="TreeGrafter"/>
</dbReference>
<evidence type="ECO:0000256" key="3">
    <source>
        <dbReference type="ARBA" id="ARBA00005526"/>
    </source>
</evidence>
<evidence type="ECO:0000256" key="1">
    <source>
        <dbReference type="ARBA" id="ARBA00000644"/>
    </source>
</evidence>
<dbReference type="FunFam" id="3.40.50.1360:FF:000004">
    <property type="entry name" value="Glucosamine-6-phosphate isomerase"/>
    <property type="match status" value="1"/>
</dbReference>
<dbReference type="SUPFAM" id="SSF100950">
    <property type="entry name" value="NagB/RpiA/CoA transferase-like"/>
    <property type="match status" value="1"/>
</dbReference>
<feature type="domain" description="Glucosamine/galactosamine-6-phosphate isomerase" evidence="9">
    <location>
        <begin position="11"/>
        <end position="229"/>
    </location>
</feature>
<comment type="subcellular location">
    <subcellularLocation>
        <location evidence="2">Cytoplasm</location>
    </subcellularLocation>
</comment>
<dbReference type="EC" id="3.5.99.6" evidence="8"/>
<dbReference type="RefSeq" id="XP_004348015.1">
    <property type="nucleotide sequence ID" value="XM_004347965.2"/>
</dbReference>
<evidence type="ECO:0000256" key="5">
    <source>
        <dbReference type="ARBA" id="ARBA00022490"/>
    </source>
</evidence>
<evidence type="ECO:0000259" key="9">
    <source>
        <dbReference type="Pfam" id="PF01182"/>
    </source>
</evidence>
<keyword evidence="7 8" id="KW-0119">Carbohydrate metabolism</keyword>
<keyword evidence="11" id="KW-1185">Reference proteome</keyword>
<dbReference type="eggNOG" id="KOG3148">
    <property type="taxonomic scope" value="Eukaryota"/>
</dbReference>
<accession>A0A0D2VRB9</accession>
<dbReference type="GO" id="GO:0006046">
    <property type="term" value="P:N-acetylglucosamine catabolic process"/>
    <property type="evidence" value="ECO:0007669"/>
    <property type="project" value="TreeGrafter"/>
</dbReference>
<comment type="similarity">
    <text evidence="3 8">Belongs to the glucosamine/galactosamine-6-phosphate isomerase family.</text>
</comment>
<dbReference type="HAMAP" id="MF_01241">
    <property type="entry name" value="GlcN6P_deamin"/>
    <property type="match status" value="1"/>
</dbReference>
<organism evidence="10 11">
    <name type="scientific">Capsaspora owczarzaki (strain ATCC 30864)</name>
    <dbReference type="NCBI Taxonomy" id="595528"/>
    <lineage>
        <taxon>Eukaryota</taxon>
        <taxon>Filasterea</taxon>
        <taxon>Capsaspora</taxon>
    </lineage>
</organism>
<evidence type="ECO:0000256" key="2">
    <source>
        <dbReference type="ARBA" id="ARBA00004496"/>
    </source>
</evidence>
<dbReference type="PANTHER" id="PTHR11280:SF5">
    <property type="entry name" value="GLUCOSAMINE-6-PHOSPHATE ISOMERASE"/>
    <property type="match status" value="1"/>
</dbReference>
<proteinExistence type="inferred from homology"/>
<dbReference type="GO" id="GO:0016853">
    <property type="term" value="F:isomerase activity"/>
    <property type="evidence" value="ECO:0007669"/>
    <property type="project" value="UniProtKB-KW"/>
</dbReference>
<dbReference type="Proteomes" id="UP000008743">
    <property type="component" value="Unassembled WGS sequence"/>
</dbReference>
<dbReference type="OMA" id="HVITQGI"/>
<dbReference type="InterPro" id="IPR037171">
    <property type="entry name" value="NagB/RpiA_transferase-like"/>
</dbReference>
<dbReference type="OrthoDB" id="7663298at2759"/>
<dbReference type="InterPro" id="IPR006148">
    <property type="entry name" value="Glc/Gal-6P_isomerase"/>
</dbReference>
<protein>
    <recommendedName>
        <fullName evidence="8">Glucosamine-6-phosphate isomerase</fullName>
        <ecNumber evidence="8">3.5.99.6</ecNumber>
    </recommendedName>
    <alternativeName>
        <fullName evidence="8">Glucosamine-6-phosphate isomerase</fullName>
    </alternativeName>
</protein>
<keyword evidence="10" id="KW-0413">Isomerase</keyword>
<evidence type="ECO:0000256" key="6">
    <source>
        <dbReference type="ARBA" id="ARBA00022801"/>
    </source>
</evidence>
<dbReference type="GO" id="GO:0005737">
    <property type="term" value="C:cytoplasm"/>
    <property type="evidence" value="ECO:0007669"/>
    <property type="project" value="UniProtKB-SubCell"/>
</dbReference>
<sequence>MRLIIKPAYDEVSEWVAMYVKTRIREFNPGPDRLFTLGLPTGSTPTGTYAKLVEMHKAGEISFKYVVTFNMDEYVGLPREHPESYHSFMWSKLFSHIDIDPAHVHILNGNAPDLQKECDEYERKIASYGGIELFLGGIGPDGHIAFNEPGSSLVSRTRIKTLAYDTILANARFFGHDVTKVPKMSLTVGVGTVMDAREVLIIITGAHKAYALYQAIEQGVSHMWTVSAFQMHPRAIFVCDEDATLELKVKTVRYFKGIMSVHDNLLAPEDRDRLGSNIAATQGKAH</sequence>
<dbReference type="InParanoid" id="A0A0D2VRB9"/>
<dbReference type="CDD" id="cd01399">
    <property type="entry name" value="GlcN6P_deaminase"/>
    <property type="match status" value="1"/>
</dbReference>
<dbReference type="GO" id="GO:0006043">
    <property type="term" value="P:glucosamine catabolic process"/>
    <property type="evidence" value="ECO:0007669"/>
    <property type="project" value="TreeGrafter"/>
</dbReference>
<dbReference type="GO" id="GO:0005975">
    <property type="term" value="P:carbohydrate metabolic process"/>
    <property type="evidence" value="ECO:0007669"/>
    <property type="project" value="InterPro"/>
</dbReference>
<comment type="catalytic activity">
    <reaction evidence="1 8">
        <text>alpha-D-glucosamine 6-phosphate + H2O = beta-D-fructose 6-phosphate + NH4(+)</text>
        <dbReference type="Rhea" id="RHEA:12172"/>
        <dbReference type="ChEBI" id="CHEBI:15377"/>
        <dbReference type="ChEBI" id="CHEBI:28938"/>
        <dbReference type="ChEBI" id="CHEBI:57634"/>
        <dbReference type="ChEBI" id="CHEBI:75989"/>
        <dbReference type="EC" id="3.5.99.6"/>
    </reaction>
</comment>
<dbReference type="GO" id="GO:0042802">
    <property type="term" value="F:identical protein binding"/>
    <property type="evidence" value="ECO:0007669"/>
    <property type="project" value="TreeGrafter"/>
</dbReference>
<dbReference type="EMBL" id="KE346365">
    <property type="protein sequence ID" value="KJE93397.1"/>
    <property type="molecule type" value="Genomic_DNA"/>
</dbReference>
<dbReference type="Pfam" id="PF01182">
    <property type="entry name" value="Glucosamine_iso"/>
    <property type="match status" value="1"/>
</dbReference>
<keyword evidence="6 8" id="KW-0378">Hydrolase</keyword>
<dbReference type="NCBIfam" id="TIGR00502">
    <property type="entry name" value="nagB"/>
    <property type="match status" value="1"/>
</dbReference>
<dbReference type="AlphaFoldDB" id="A0A0D2VRB9"/>
<dbReference type="GO" id="GO:0004342">
    <property type="term" value="F:glucosamine-6-phosphate deaminase activity"/>
    <property type="evidence" value="ECO:0007669"/>
    <property type="project" value="UniProtKB-UniRule"/>
</dbReference>
<evidence type="ECO:0000256" key="4">
    <source>
        <dbReference type="ARBA" id="ARBA00011643"/>
    </source>
</evidence>
<dbReference type="PhylomeDB" id="A0A0D2VRB9"/>
<keyword evidence="5" id="KW-0963">Cytoplasm</keyword>
<comment type="subunit">
    <text evidence="4">Homohexamer.</text>
</comment>
<dbReference type="Gene3D" id="3.40.50.1360">
    <property type="match status" value="1"/>
</dbReference>
<evidence type="ECO:0000256" key="8">
    <source>
        <dbReference type="RuleBase" id="RU361197"/>
    </source>
</evidence>
<evidence type="ECO:0000256" key="7">
    <source>
        <dbReference type="ARBA" id="ARBA00023277"/>
    </source>
</evidence>
<dbReference type="PROSITE" id="PS01161">
    <property type="entry name" value="GLC_GALNAC_ISOMERASE"/>
    <property type="match status" value="1"/>
</dbReference>
<reference evidence="11" key="1">
    <citation type="submission" date="2011-02" db="EMBL/GenBank/DDBJ databases">
        <title>The Genome Sequence of Capsaspora owczarzaki ATCC 30864.</title>
        <authorList>
            <person name="Russ C."/>
            <person name="Cuomo C."/>
            <person name="Burger G."/>
            <person name="Gray M.W."/>
            <person name="Holland P.W.H."/>
            <person name="King N."/>
            <person name="Lang F.B.F."/>
            <person name="Roger A.J."/>
            <person name="Ruiz-Trillo I."/>
            <person name="Young S.K."/>
            <person name="Zeng Q."/>
            <person name="Gargeya S."/>
            <person name="Alvarado L."/>
            <person name="Berlin A."/>
            <person name="Chapman S.B."/>
            <person name="Chen Z."/>
            <person name="Freedman E."/>
            <person name="Gellesch M."/>
            <person name="Goldberg J."/>
            <person name="Griggs A."/>
            <person name="Gujja S."/>
            <person name="Heilman E."/>
            <person name="Heiman D."/>
            <person name="Howarth C."/>
            <person name="Mehta T."/>
            <person name="Neiman D."/>
            <person name="Pearson M."/>
            <person name="Roberts A."/>
            <person name="Saif S."/>
            <person name="Shea T."/>
            <person name="Shenoy N."/>
            <person name="Sisk P."/>
            <person name="Stolte C."/>
            <person name="Sykes S."/>
            <person name="White J."/>
            <person name="Yandava C."/>
            <person name="Haas B."/>
            <person name="Nusbaum C."/>
            <person name="Birren B."/>
        </authorList>
    </citation>
    <scope>NUCLEOTIDE SEQUENCE</scope>
    <source>
        <strain evidence="11">ATCC 30864</strain>
    </source>
</reference>
<evidence type="ECO:0000313" key="11">
    <source>
        <dbReference type="Proteomes" id="UP000008743"/>
    </source>
</evidence>
<dbReference type="InterPro" id="IPR018321">
    <property type="entry name" value="Glucosamine6P_isomerase_CS"/>
</dbReference>
<dbReference type="InterPro" id="IPR004547">
    <property type="entry name" value="Glucosamine6P_isomerase"/>
</dbReference>